<dbReference type="CDD" id="cd18790">
    <property type="entry name" value="SF2_C_UvrB"/>
    <property type="match status" value="1"/>
</dbReference>
<comment type="similarity">
    <text evidence="2">Belongs to the UvrB family.</text>
</comment>
<keyword evidence="3" id="KW-0963">Cytoplasm</keyword>
<dbReference type="NCBIfam" id="NF003673">
    <property type="entry name" value="PRK05298.1"/>
    <property type="match status" value="1"/>
</dbReference>
<evidence type="ECO:0000259" key="14">
    <source>
        <dbReference type="PROSITE" id="PS51194"/>
    </source>
</evidence>
<dbReference type="Gene3D" id="3.40.50.300">
    <property type="entry name" value="P-loop containing nucleotide triphosphate hydrolases"/>
    <property type="match status" value="3"/>
</dbReference>
<evidence type="ECO:0000259" key="12">
    <source>
        <dbReference type="PROSITE" id="PS50151"/>
    </source>
</evidence>
<dbReference type="SUPFAM" id="SSF46600">
    <property type="entry name" value="C-terminal UvrC-binding domain of UvrB"/>
    <property type="match status" value="1"/>
</dbReference>
<dbReference type="GO" id="GO:0004518">
    <property type="term" value="F:nuclease activity"/>
    <property type="evidence" value="ECO:0007669"/>
    <property type="project" value="UniProtKB-KW"/>
</dbReference>
<dbReference type="PROSITE" id="PS51194">
    <property type="entry name" value="HELICASE_CTER"/>
    <property type="match status" value="1"/>
</dbReference>
<feature type="domain" description="UVR" evidence="12">
    <location>
        <begin position="622"/>
        <end position="657"/>
    </location>
</feature>
<dbReference type="GO" id="GO:0003677">
    <property type="term" value="F:DNA binding"/>
    <property type="evidence" value="ECO:0007669"/>
    <property type="project" value="InterPro"/>
</dbReference>
<dbReference type="NCBIfam" id="TIGR00631">
    <property type="entry name" value="uvrb"/>
    <property type="match status" value="1"/>
</dbReference>
<evidence type="ECO:0000259" key="13">
    <source>
        <dbReference type="PROSITE" id="PS51192"/>
    </source>
</evidence>
<evidence type="ECO:0000256" key="6">
    <source>
        <dbReference type="ARBA" id="ARBA00022769"/>
    </source>
</evidence>
<dbReference type="Pfam" id="PF02151">
    <property type="entry name" value="UVR"/>
    <property type="match status" value="1"/>
</dbReference>
<keyword evidence="4" id="KW-0547">Nucleotide-binding</keyword>
<dbReference type="InterPro" id="IPR001943">
    <property type="entry name" value="UVR_dom"/>
</dbReference>
<dbReference type="InterPro" id="IPR036876">
    <property type="entry name" value="UVR_dom_sf"/>
</dbReference>
<reference evidence="15" key="1">
    <citation type="submission" date="2009-10" db="EMBL/GenBank/DDBJ databases">
        <title>Diversity of trophic interactions inside an arsenic-rich microbial ecosystem.</title>
        <authorList>
            <person name="Bertin P.N."/>
            <person name="Heinrich-Salmeron A."/>
            <person name="Pelletier E."/>
            <person name="Goulhen-Chollet F."/>
            <person name="Arsene-Ploetze F."/>
            <person name="Gallien S."/>
            <person name="Calteau A."/>
            <person name="Vallenet D."/>
            <person name="Casiot C."/>
            <person name="Chane-Woon-Ming B."/>
            <person name="Giloteaux L."/>
            <person name="Barakat M."/>
            <person name="Bonnefoy V."/>
            <person name="Bruneel O."/>
            <person name="Chandler M."/>
            <person name="Cleiss J."/>
            <person name="Duran R."/>
            <person name="Elbaz-Poulichet F."/>
            <person name="Fonknechten N."/>
            <person name="Lauga B."/>
            <person name="Mornico D."/>
            <person name="Ortet P."/>
            <person name="Schaeffer C."/>
            <person name="Siguier P."/>
            <person name="Alexander Thil Smith A."/>
            <person name="Van Dorsselaer A."/>
            <person name="Weissenbach J."/>
            <person name="Medigue C."/>
            <person name="Le Paslier D."/>
        </authorList>
    </citation>
    <scope>NUCLEOTIDE SEQUENCE</scope>
</reference>
<evidence type="ECO:0000256" key="3">
    <source>
        <dbReference type="ARBA" id="ARBA00022490"/>
    </source>
</evidence>
<dbReference type="PANTHER" id="PTHR24029:SF0">
    <property type="entry name" value="UVRABC SYSTEM PROTEIN B"/>
    <property type="match status" value="1"/>
</dbReference>
<dbReference type="InterPro" id="IPR014001">
    <property type="entry name" value="Helicase_ATP-bd"/>
</dbReference>
<dbReference type="Gene3D" id="4.10.860.10">
    <property type="entry name" value="UVR domain"/>
    <property type="match status" value="1"/>
</dbReference>
<keyword evidence="9" id="KW-0234">DNA repair</keyword>
<dbReference type="GO" id="GO:0016887">
    <property type="term" value="F:ATP hydrolysis activity"/>
    <property type="evidence" value="ECO:0007669"/>
    <property type="project" value="InterPro"/>
</dbReference>
<dbReference type="AlphaFoldDB" id="E6PEN6"/>
<dbReference type="Pfam" id="PF12344">
    <property type="entry name" value="UvrB"/>
    <property type="match status" value="1"/>
</dbReference>
<dbReference type="PROSITE" id="PS51192">
    <property type="entry name" value="HELICASE_ATP_BIND_1"/>
    <property type="match status" value="1"/>
</dbReference>
<dbReference type="InterPro" id="IPR004807">
    <property type="entry name" value="UvrB"/>
</dbReference>
<accession>E6PEN6</accession>
<keyword evidence="5" id="KW-0227">DNA damage</keyword>
<dbReference type="Pfam" id="PF04851">
    <property type="entry name" value="ResIII"/>
    <property type="match status" value="1"/>
</dbReference>
<evidence type="ECO:0000256" key="10">
    <source>
        <dbReference type="ARBA" id="ARBA00026033"/>
    </source>
</evidence>
<comment type="subunit">
    <text evidence="10">Forms a heterotetramer with UvrA during the search for lesions. Interacts with UvrC in an incision complex.</text>
</comment>
<feature type="domain" description="Helicase C-terminal" evidence="14">
    <location>
        <begin position="431"/>
        <end position="597"/>
    </location>
</feature>
<evidence type="ECO:0000256" key="8">
    <source>
        <dbReference type="ARBA" id="ARBA00022881"/>
    </source>
</evidence>
<dbReference type="Pfam" id="PF00271">
    <property type="entry name" value="Helicase_C"/>
    <property type="match status" value="1"/>
</dbReference>
<dbReference type="InterPro" id="IPR006935">
    <property type="entry name" value="Helicase/UvrB_N"/>
</dbReference>
<keyword evidence="6" id="KW-0228">DNA excision</keyword>
<organism evidence="15">
    <name type="scientific">mine drainage metagenome</name>
    <dbReference type="NCBI Taxonomy" id="410659"/>
    <lineage>
        <taxon>unclassified sequences</taxon>
        <taxon>metagenomes</taxon>
        <taxon>ecological metagenomes</taxon>
    </lineage>
</organism>
<evidence type="ECO:0000256" key="9">
    <source>
        <dbReference type="ARBA" id="ARBA00023204"/>
    </source>
</evidence>
<evidence type="ECO:0000256" key="7">
    <source>
        <dbReference type="ARBA" id="ARBA00022840"/>
    </source>
</evidence>
<dbReference type="SMART" id="SM00487">
    <property type="entry name" value="DEXDc"/>
    <property type="match status" value="1"/>
</dbReference>
<dbReference type="InterPro" id="IPR001650">
    <property type="entry name" value="Helicase_C-like"/>
</dbReference>
<dbReference type="GO" id="GO:0009380">
    <property type="term" value="C:excinuclease repair complex"/>
    <property type="evidence" value="ECO:0007669"/>
    <property type="project" value="InterPro"/>
</dbReference>
<dbReference type="InterPro" id="IPR024759">
    <property type="entry name" value="UvrB_YAD/RRR_dom"/>
</dbReference>
<dbReference type="GO" id="GO:0005524">
    <property type="term" value="F:ATP binding"/>
    <property type="evidence" value="ECO:0007669"/>
    <property type="project" value="UniProtKB-KW"/>
</dbReference>
<evidence type="ECO:0000256" key="11">
    <source>
        <dbReference type="ARBA" id="ARBA00029504"/>
    </source>
</evidence>
<dbReference type="InterPro" id="IPR027417">
    <property type="entry name" value="P-loop_NTPase"/>
</dbReference>
<keyword evidence="7" id="KW-0067">ATP-binding</keyword>
<name>E6PEN6_9ZZZZ</name>
<dbReference type="SMART" id="SM00490">
    <property type="entry name" value="HELICc"/>
    <property type="match status" value="1"/>
</dbReference>
<keyword evidence="8" id="KW-0267">Excision nuclease</keyword>
<comment type="caution">
    <text evidence="15">The sequence shown here is derived from an EMBL/GenBank/DDBJ whole genome shotgun (WGS) entry which is preliminary data.</text>
</comment>
<evidence type="ECO:0000256" key="2">
    <source>
        <dbReference type="ARBA" id="ARBA00008533"/>
    </source>
</evidence>
<dbReference type="SUPFAM" id="SSF52540">
    <property type="entry name" value="P-loop containing nucleoside triphosphate hydrolases"/>
    <property type="match status" value="2"/>
</dbReference>
<sequence length="684" mass="77206">MALQGTFRLVSPFSLAGDQPAATVALAGGVERGDRIQTLLGVTGSGKTMAMARTIELVQKPTLVLCHNKTLAAQLCAEFREFFPQNAVEYFVSYFDYYQPEAYVAATDTYIEKDSSINDEIERLRHAATQALLTRRDTLIVASVSCIFGLGSPSDYMEMSQRIAVGEEIDRDYLLRRLVDMQYRRNDLNLVRGTFRVRGDTLELVGVEEELVHRIEFFGDTIEAINVVNLMTGEYVESKDELLVFPAKHFITPDEKLRRAIASIEVELFERLAVLRDGGKLLEAQRLEQRTRYDLDMLREVGYCNGIENYSRHLTGREAGSTPWCLLDFFPKDWLLFVDESHVTLPQVHGMLPGDRARKSSLVEHGFRLPSALDNRPLSYEEFDAHINQAIYVSATPGTYETGRSAQVVEMIVRPTGLVDPEIEVRPTRHQVDDLMEEIRLRVARNERVLVTTLTKKMAEDLTDFLVEAGLKVRYLHSEVDTLERISILRDLRNGVFDVLVGINLLREGLDLPEVSLVGILDADKEGYLRSATSLIQTIGRAARHVEGKVIMYADNLTESMARAIGETRRRRERQTAHNLEHGIEPRSVRKEVRDILAMVGGGDRGEKKPSARDRLPREVAARMAADLEKKMREFAANLEFEKAAAVRDELIEVRKQSGSAESILFGGRAPKVLARALDEREPE</sequence>
<evidence type="ECO:0000313" key="15">
    <source>
        <dbReference type="EMBL" id="CBH74921.1"/>
    </source>
</evidence>
<proteinExistence type="inferred from homology"/>
<protein>
    <recommendedName>
        <fullName evidence="11">UvrABC system protein B</fullName>
    </recommendedName>
</protein>
<dbReference type="Pfam" id="PF17757">
    <property type="entry name" value="UvrB_inter"/>
    <property type="match status" value="1"/>
</dbReference>
<evidence type="ECO:0000256" key="4">
    <source>
        <dbReference type="ARBA" id="ARBA00022741"/>
    </source>
</evidence>
<feature type="domain" description="Helicase ATP-binding" evidence="13">
    <location>
        <begin position="28"/>
        <end position="160"/>
    </location>
</feature>
<dbReference type="GO" id="GO:0005737">
    <property type="term" value="C:cytoplasm"/>
    <property type="evidence" value="ECO:0007669"/>
    <property type="project" value="UniProtKB-SubCell"/>
</dbReference>
<evidence type="ECO:0000256" key="5">
    <source>
        <dbReference type="ARBA" id="ARBA00022763"/>
    </source>
</evidence>
<gene>
    <name evidence="15" type="primary">uvrB</name>
    <name evidence="15" type="ORF">CARN1_0096</name>
</gene>
<dbReference type="InterPro" id="IPR041471">
    <property type="entry name" value="UvrB_inter"/>
</dbReference>
<dbReference type="PANTHER" id="PTHR24029">
    <property type="entry name" value="UVRABC SYSTEM PROTEIN B"/>
    <property type="match status" value="1"/>
</dbReference>
<evidence type="ECO:0000256" key="1">
    <source>
        <dbReference type="ARBA" id="ARBA00004496"/>
    </source>
</evidence>
<comment type="subcellular location">
    <subcellularLocation>
        <location evidence="1">Cytoplasm</location>
    </subcellularLocation>
</comment>
<dbReference type="CDD" id="cd17916">
    <property type="entry name" value="DEXHc_UvrB"/>
    <property type="match status" value="1"/>
</dbReference>
<dbReference type="HAMAP" id="MF_00204">
    <property type="entry name" value="UvrB"/>
    <property type="match status" value="1"/>
</dbReference>
<dbReference type="GO" id="GO:0006289">
    <property type="term" value="P:nucleotide-excision repair"/>
    <property type="evidence" value="ECO:0007669"/>
    <property type="project" value="InterPro"/>
</dbReference>
<dbReference type="EMBL" id="CABL01000005">
    <property type="protein sequence ID" value="CBH74921.1"/>
    <property type="molecule type" value="Genomic_DNA"/>
</dbReference>
<dbReference type="PROSITE" id="PS50151">
    <property type="entry name" value="UVR"/>
    <property type="match status" value="1"/>
</dbReference>